<dbReference type="FunFam" id="3.40.50.2000:FF:000043">
    <property type="entry name" value="UDP-N-acetylglucosamine 2-epimerase"/>
    <property type="match status" value="1"/>
</dbReference>
<keyword evidence="1 5" id="KW-0413">Isomerase</keyword>
<dbReference type="Gene3D" id="3.40.50.2000">
    <property type="entry name" value="Glycogen Phosphorylase B"/>
    <property type="match status" value="2"/>
</dbReference>
<comment type="similarity">
    <text evidence="2 5">Belongs to the UDP-N-acetylglucosamine 2-epimerase family.</text>
</comment>
<organism evidence="7 8">
    <name type="scientific">Paenibacillus dendrobii</name>
    <dbReference type="NCBI Taxonomy" id="2691084"/>
    <lineage>
        <taxon>Bacteria</taxon>
        <taxon>Bacillati</taxon>
        <taxon>Bacillota</taxon>
        <taxon>Bacilli</taxon>
        <taxon>Bacillales</taxon>
        <taxon>Paenibacillaceae</taxon>
        <taxon>Paenibacillus</taxon>
    </lineage>
</organism>
<dbReference type="InterPro" id="IPR003331">
    <property type="entry name" value="UDP_GlcNAc_Epimerase_2_dom"/>
</dbReference>
<reference evidence="7 8" key="1">
    <citation type="submission" date="2019-12" db="EMBL/GenBank/DDBJ databases">
        <title>Paenibacillus sp. nov., an endophytic bacterium isolated from the stem of Dendrobium.</title>
        <authorList>
            <person name="Zhao R."/>
        </authorList>
    </citation>
    <scope>NUCLEOTIDE SEQUENCE [LARGE SCALE GENOMIC DNA]</scope>
    <source>
        <strain evidence="7 8">HJL G12</strain>
    </source>
</reference>
<dbReference type="SUPFAM" id="SSF53756">
    <property type="entry name" value="UDP-Glycosyltransferase/glycogen phosphorylase"/>
    <property type="match status" value="1"/>
</dbReference>
<dbReference type="PANTHER" id="PTHR43174:SF2">
    <property type="entry name" value="UDP-N-ACETYLGLUCOSAMINE 2-EPIMERASE"/>
    <property type="match status" value="1"/>
</dbReference>
<dbReference type="EMBL" id="WUBI01000004">
    <property type="protein sequence ID" value="MWV46564.1"/>
    <property type="molecule type" value="Genomic_DNA"/>
</dbReference>
<dbReference type="GO" id="GO:0008761">
    <property type="term" value="F:UDP-N-acetylglucosamine 2-epimerase activity"/>
    <property type="evidence" value="ECO:0007669"/>
    <property type="project" value="UniProtKB-EC"/>
</dbReference>
<evidence type="ECO:0000256" key="2">
    <source>
        <dbReference type="ARBA" id="ARBA00038209"/>
    </source>
</evidence>
<evidence type="ECO:0000256" key="4">
    <source>
        <dbReference type="ARBA" id="ARBA00079400"/>
    </source>
</evidence>
<dbReference type="PANTHER" id="PTHR43174">
    <property type="entry name" value="UDP-N-ACETYLGLUCOSAMINE 2-EPIMERASE"/>
    <property type="match status" value="1"/>
</dbReference>
<dbReference type="RefSeq" id="WP_160500136.1">
    <property type="nucleotide sequence ID" value="NZ_WUBI01000004.1"/>
</dbReference>
<evidence type="ECO:0000313" key="8">
    <source>
        <dbReference type="Proteomes" id="UP000460318"/>
    </source>
</evidence>
<keyword evidence="8" id="KW-1185">Reference proteome</keyword>
<protein>
    <recommendedName>
        <fullName evidence="3">UDP-N-acetylglucosamine 2-epimerase (non-hydrolyzing)</fullName>
        <ecNumber evidence="3">5.1.3.14</ecNumber>
    </recommendedName>
    <alternativeName>
        <fullName evidence="4">UDP-GlcNAc-2-epimerase</fullName>
    </alternativeName>
</protein>
<dbReference type="CDD" id="cd03786">
    <property type="entry name" value="GTB_UDP-GlcNAc_2-Epimerase"/>
    <property type="match status" value="1"/>
</dbReference>
<dbReference type="Proteomes" id="UP000460318">
    <property type="component" value="Unassembled WGS sequence"/>
</dbReference>
<evidence type="ECO:0000313" key="7">
    <source>
        <dbReference type="EMBL" id="MWV46564.1"/>
    </source>
</evidence>
<feature type="domain" description="UDP-N-acetylglucosamine 2-epimerase" evidence="6">
    <location>
        <begin position="26"/>
        <end position="364"/>
    </location>
</feature>
<sequence>MSKIKVMTIFGVRPEAIKMAPLILELEKHPEHIESVVCVTAQHRQMLDQVLEVFKITPDYDLDVMKDRQTLNEITIRVLEGLEPVLREAKPDIVLVHGDTLTTFLASYASFLQQIQVGHVEAGLRTWNKLSPYPEEMNRQLTGVLADLHFAPTEWSAGNLKKENKNESRIYVTGNTVTDVFQYTVRPDYHHPVLDWAAGKRLVLMTAHRRESQGEPHMNIFRAVKRIADEFEDIAIVYPVHPSPAVKEPAHAVLGGHPRIKLIEPLDVVDLHNFYPHTHLILTDSGGLQEEAPSYGVPVLVLRDTTERPEGIDAGTLELVGTDEETVYERTKKLLSDQALYDSMSGAANPYGDGKASERIVQAILHHFGIKNERPEQFHRKFTKES</sequence>
<comment type="caution">
    <text evidence="7">The sequence shown here is derived from an EMBL/GenBank/DDBJ whole genome shotgun (WGS) entry which is preliminary data.</text>
</comment>
<gene>
    <name evidence="7" type="ORF">GRF59_23435</name>
</gene>
<dbReference type="InterPro" id="IPR029767">
    <property type="entry name" value="WecB-like"/>
</dbReference>
<dbReference type="NCBIfam" id="TIGR00236">
    <property type="entry name" value="wecB"/>
    <property type="match status" value="1"/>
</dbReference>
<evidence type="ECO:0000259" key="6">
    <source>
        <dbReference type="Pfam" id="PF02350"/>
    </source>
</evidence>
<accession>A0A7X3LKK1</accession>
<name>A0A7X3LKK1_9BACL</name>
<dbReference type="EC" id="5.1.3.14" evidence="3"/>
<proteinExistence type="inferred from homology"/>
<evidence type="ECO:0000256" key="3">
    <source>
        <dbReference type="ARBA" id="ARBA00038858"/>
    </source>
</evidence>
<evidence type="ECO:0000256" key="1">
    <source>
        <dbReference type="ARBA" id="ARBA00023235"/>
    </source>
</evidence>
<evidence type="ECO:0000256" key="5">
    <source>
        <dbReference type="RuleBase" id="RU003513"/>
    </source>
</evidence>
<dbReference type="Pfam" id="PF02350">
    <property type="entry name" value="Epimerase_2"/>
    <property type="match status" value="1"/>
</dbReference>
<dbReference type="AlphaFoldDB" id="A0A7X3LKK1"/>